<comment type="caution">
    <text evidence="1">The sequence shown here is derived from an EMBL/GenBank/DDBJ whole genome shotgun (WGS) entry which is preliminary data.</text>
</comment>
<dbReference type="Proteomes" id="UP001305414">
    <property type="component" value="Unassembled WGS sequence"/>
</dbReference>
<proteinExistence type="predicted"/>
<keyword evidence="2" id="KW-1185">Reference proteome</keyword>
<protein>
    <submittedName>
        <fullName evidence="1">Uncharacterized protein</fullName>
    </submittedName>
</protein>
<evidence type="ECO:0000313" key="2">
    <source>
        <dbReference type="Proteomes" id="UP001305414"/>
    </source>
</evidence>
<reference evidence="1 2" key="1">
    <citation type="submission" date="2023-10" db="EMBL/GenBank/DDBJ databases">
        <title>Draft genome sequence of Xylaria bambusicola isolate GMP-LS, the root and basal stem rot pathogen of sugarcane in Indonesia.</title>
        <authorList>
            <person name="Selvaraj P."/>
            <person name="Muralishankar V."/>
            <person name="Muruganantham S."/>
            <person name="Sp S."/>
            <person name="Haryani S."/>
            <person name="Lau K.J.X."/>
            <person name="Naqvi N.I."/>
        </authorList>
    </citation>
    <scope>NUCLEOTIDE SEQUENCE [LARGE SCALE GENOMIC DNA]</scope>
    <source>
        <strain evidence="1">GMP-LS</strain>
    </source>
</reference>
<name>A0AAN7UCI7_9PEZI</name>
<dbReference type="AlphaFoldDB" id="A0AAN7UCI7"/>
<evidence type="ECO:0000313" key="1">
    <source>
        <dbReference type="EMBL" id="KAK5624882.1"/>
    </source>
</evidence>
<gene>
    <name evidence="1" type="ORF">RRF57_000598</name>
</gene>
<accession>A0AAN7UCI7</accession>
<sequence length="84" mass="9351">MFVVFSDNPIIEVPATTVNPQRLAGRIMNLLVPNQPVVLGQLLTAVMEHKHGFHWPCDRSSSLAKGIDKLLRPIQASMNDIMKC</sequence>
<dbReference type="EMBL" id="JAWHQM010000002">
    <property type="protein sequence ID" value="KAK5624882.1"/>
    <property type="molecule type" value="Genomic_DNA"/>
</dbReference>
<organism evidence="1 2">
    <name type="scientific">Xylaria bambusicola</name>
    <dbReference type="NCBI Taxonomy" id="326684"/>
    <lineage>
        <taxon>Eukaryota</taxon>
        <taxon>Fungi</taxon>
        <taxon>Dikarya</taxon>
        <taxon>Ascomycota</taxon>
        <taxon>Pezizomycotina</taxon>
        <taxon>Sordariomycetes</taxon>
        <taxon>Xylariomycetidae</taxon>
        <taxon>Xylariales</taxon>
        <taxon>Xylariaceae</taxon>
        <taxon>Xylaria</taxon>
    </lineage>
</organism>